<dbReference type="CDD" id="cd11304">
    <property type="entry name" value="Cadherin_repeat"/>
    <property type="match status" value="1"/>
</dbReference>
<dbReference type="GO" id="GO:0016020">
    <property type="term" value="C:membrane"/>
    <property type="evidence" value="ECO:0007669"/>
    <property type="project" value="InterPro"/>
</dbReference>
<evidence type="ECO:0000313" key="6">
    <source>
        <dbReference type="Proteomes" id="UP000242999"/>
    </source>
</evidence>
<keyword evidence="1" id="KW-0732">Signal</keyword>
<evidence type="ECO:0000256" key="2">
    <source>
        <dbReference type="ARBA" id="ARBA00022737"/>
    </source>
</evidence>
<dbReference type="PROSITE" id="PS50268">
    <property type="entry name" value="CADHERIN_2"/>
    <property type="match status" value="1"/>
</dbReference>
<feature type="non-terminal residue" evidence="5">
    <location>
        <position position="751"/>
    </location>
</feature>
<dbReference type="InterPro" id="IPR051561">
    <property type="entry name" value="FRAS1_ECM"/>
</dbReference>
<gene>
    <name evidence="5" type="ORF">SAMN05421831_12011</name>
</gene>
<dbReference type="FunFam" id="2.60.40.60:FF:000092">
    <property type="entry name" value="Protocadherin 8"/>
    <property type="match status" value="1"/>
</dbReference>
<dbReference type="Pfam" id="PF00028">
    <property type="entry name" value="Cadherin"/>
    <property type="match status" value="1"/>
</dbReference>
<dbReference type="AlphaFoldDB" id="A0A1H6UXA0"/>
<protein>
    <submittedName>
        <fullName evidence="5">Cadherin-like</fullName>
    </submittedName>
</protein>
<dbReference type="Pfam" id="PF14252">
    <property type="entry name" value="DUF4347"/>
    <property type="match status" value="1"/>
</dbReference>
<evidence type="ECO:0000313" key="5">
    <source>
        <dbReference type="EMBL" id="SEI92960.1"/>
    </source>
</evidence>
<dbReference type="Pfam" id="PF16184">
    <property type="entry name" value="Cadherin_3"/>
    <property type="match status" value="1"/>
</dbReference>
<organism evidence="5 6">
    <name type="scientific">Allopseudospirillum japonicum</name>
    <dbReference type="NCBI Taxonomy" id="64971"/>
    <lineage>
        <taxon>Bacteria</taxon>
        <taxon>Pseudomonadati</taxon>
        <taxon>Pseudomonadota</taxon>
        <taxon>Gammaproteobacteria</taxon>
        <taxon>Oceanospirillales</taxon>
        <taxon>Oceanospirillaceae</taxon>
        <taxon>Allopseudospirillum</taxon>
    </lineage>
</organism>
<proteinExistence type="predicted"/>
<dbReference type="GO" id="GO:0009653">
    <property type="term" value="P:anatomical structure morphogenesis"/>
    <property type="evidence" value="ECO:0007669"/>
    <property type="project" value="TreeGrafter"/>
</dbReference>
<sequence length="751" mass="76746">MMTNGQEIKEVIVIDPGVSDYETLIAGLSPDIPVILLQENANGLESLANALSDYSNLDAVHLVSHGSQGQLYLSGDSVNQDSLEQQPDVVASIAESFAPGADLLLYGCSVASGEKGQEFVEQLSSDLGVDIAASDDRTGPLSLGGDWDLEFSEGEIESVLPFTVQGMQDIDHCLGCVSFLGGGLPHLTNETDCKNNDPNNTWTSDTPANNKPVFNSGTSFSVDETSTDTTSVLLDVNANDGDSGGNDSVTYSITGGTGQTLFDIDSDDGEIRLNATGASTLDYETATSYTLTIQADDGESSNNTITQDITITVNDINEAPTVATNAGLTVNEGAAGTIANTLLKTTDPDSGDSGTGLTYTITSGTSSGSIWIDADGSGTINNAESALAINGTFTQDDINNNRVKYLHDGSESTSDSFGFSVQDGLEDSVSAVTGQTFNITVNAQNDAPTVTGTPSDITTLNEDTQGNIDLSGVTFADDDNDTLTVTLTASAGTFATPVDGAGVVETKVSDTVITLVGSAADINTYLDTASNIQYTGAANASGDDAATITITTSDGNGGSLASDPVVNLDITAVNDAPVLDNSGSPTLTAIDEDPATNTGTLVSDVLGAALTDVDTGASEGIAVTAVDESNGTWQYSTDGTNWSDVGTVADNSALLLASDDKLRFVPDADYSGSAAVTYRGWDQTSGTAGHQVDASTNGGTSAFSIASESESATITINAVNDAPTLSGGPYAFTATDEDTASTGVLISTLLA</sequence>
<dbReference type="GO" id="GO:0005509">
    <property type="term" value="F:calcium ion binding"/>
    <property type="evidence" value="ECO:0007669"/>
    <property type="project" value="InterPro"/>
</dbReference>
<evidence type="ECO:0000259" key="4">
    <source>
        <dbReference type="PROSITE" id="PS50268"/>
    </source>
</evidence>
<evidence type="ECO:0000256" key="3">
    <source>
        <dbReference type="ARBA" id="ARBA00023180"/>
    </source>
</evidence>
<dbReference type="PANTHER" id="PTHR45739">
    <property type="entry name" value="MATRIX PROTEIN, PUTATIVE-RELATED"/>
    <property type="match status" value="1"/>
</dbReference>
<dbReference type="STRING" id="64971.SAMN05421831_12011"/>
<dbReference type="SMART" id="SM00112">
    <property type="entry name" value="CA"/>
    <property type="match status" value="1"/>
</dbReference>
<dbReference type="InterPro" id="IPR002126">
    <property type="entry name" value="Cadherin-like_dom"/>
</dbReference>
<dbReference type="SUPFAM" id="SSF49313">
    <property type="entry name" value="Cadherin-like"/>
    <property type="match status" value="1"/>
</dbReference>
<dbReference type="RefSeq" id="WP_143051975.1">
    <property type="nucleotide sequence ID" value="NZ_FNYH01000020.1"/>
</dbReference>
<keyword evidence="2" id="KW-0677">Repeat</keyword>
<dbReference type="InterPro" id="IPR025592">
    <property type="entry name" value="DUF4347"/>
</dbReference>
<feature type="domain" description="Cadherin" evidence="4">
    <location>
        <begin position="214"/>
        <end position="322"/>
    </location>
</feature>
<name>A0A1H6UXA0_9GAMM</name>
<dbReference type="OrthoDB" id="6089850at2"/>
<dbReference type="GO" id="GO:0007156">
    <property type="term" value="P:homophilic cell adhesion via plasma membrane adhesion molecules"/>
    <property type="evidence" value="ECO:0007669"/>
    <property type="project" value="InterPro"/>
</dbReference>
<dbReference type="InterPro" id="IPR039005">
    <property type="entry name" value="CSPG_rpt"/>
</dbReference>
<dbReference type="PROSITE" id="PS51854">
    <property type="entry name" value="CSPG"/>
    <property type="match status" value="1"/>
</dbReference>
<dbReference type="EMBL" id="FNYH01000020">
    <property type="protein sequence ID" value="SEI92960.1"/>
    <property type="molecule type" value="Genomic_DNA"/>
</dbReference>
<evidence type="ECO:0000256" key="1">
    <source>
        <dbReference type="ARBA" id="ARBA00022729"/>
    </source>
</evidence>
<reference evidence="6" key="1">
    <citation type="submission" date="2016-10" db="EMBL/GenBank/DDBJ databases">
        <authorList>
            <person name="Varghese N."/>
            <person name="Submissions S."/>
        </authorList>
    </citation>
    <scope>NUCLEOTIDE SEQUENCE [LARGE SCALE GENOMIC DNA]</scope>
    <source>
        <strain evidence="6">DSM 7165</strain>
    </source>
</reference>
<accession>A0A1H6UXA0</accession>
<dbReference type="Proteomes" id="UP000242999">
    <property type="component" value="Unassembled WGS sequence"/>
</dbReference>
<keyword evidence="3" id="KW-0325">Glycoprotein</keyword>
<dbReference type="Gene3D" id="2.60.40.60">
    <property type="entry name" value="Cadherins"/>
    <property type="match status" value="1"/>
</dbReference>
<dbReference type="InterPro" id="IPR015919">
    <property type="entry name" value="Cadherin-like_sf"/>
</dbReference>
<dbReference type="PANTHER" id="PTHR45739:SF8">
    <property type="entry name" value="FRAS1-RELATED EXTRACELLULAR MATRIX PROTEIN 1"/>
    <property type="match status" value="1"/>
</dbReference>
<keyword evidence="6" id="KW-1185">Reference proteome</keyword>